<keyword evidence="6" id="KW-0687">Ribonucleoprotein</keyword>
<evidence type="ECO:0000256" key="5">
    <source>
        <dbReference type="ARBA" id="ARBA00023242"/>
    </source>
</evidence>
<comment type="subcellular location">
    <subcellularLocation>
        <location evidence="1 6">Nucleus</location>
        <location evidence="1 6">Nucleolus</location>
    </subcellularLocation>
</comment>
<dbReference type="GO" id="GO:0006364">
    <property type="term" value="P:rRNA processing"/>
    <property type="evidence" value="ECO:0007669"/>
    <property type="project" value="UniProtKB-KW"/>
</dbReference>
<dbReference type="GO" id="GO:0042273">
    <property type="term" value="P:ribosomal large subunit biogenesis"/>
    <property type="evidence" value="ECO:0007669"/>
    <property type="project" value="UniProtKB-ARBA"/>
</dbReference>
<evidence type="ECO:0000256" key="4">
    <source>
        <dbReference type="ARBA" id="ARBA00022552"/>
    </source>
</evidence>
<accession>A0A835K7J0</accession>
<gene>
    <name evidence="7" type="ORF">SADUNF_Sadunf06G0159700</name>
</gene>
<keyword evidence="8" id="KW-1185">Reference proteome</keyword>
<comment type="subunit">
    <text evidence="6">Component of the pre-66S ribosomal particle.</text>
</comment>
<keyword evidence="5 6" id="KW-0539">Nucleus</keyword>
<reference evidence="7 8" key="1">
    <citation type="submission" date="2020-10" db="EMBL/GenBank/DDBJ databases">
        <title>Plant Genome Project.</title>
        <authorList>
            <person name="Zhang R.-G."/>
        </authorList>
    </citation>
    <scope>NUCLEOTIDE SEQUENCE [LARGE SCALE GENOMIC DNA]</scope>
    <source>
        <strain evidence="7">FAFU-HL-1</strain>
        <tissue evidence="7">Leaf</tissue>
    </source>
</reference>
<dbReference type="FunFam" id="2.40.10.310:FF:000001">
    <property type="entry name" value="NSA2, ribosome biogenesis homolog"/>
    <property type="match status" value="1"/>
</dbReference>
<evidence type="ECO:0000256" key="6">
    <source>
        <dbReference type="RuleBase" id="RU367114"/>
    </source>
</evidence>
<comment type="function">
    <text evidence="6">Involved in the biogenesis of the 60S ribosomal subunit. May play a part in the quality control of pre-60S particles.</text>
</comment>
<dbReference type="AlphaFoldDB" id="A0A835K7J0"/>
<dbReference type="Pfam" id="PF01201">
    <property type="entry name" value="Ribosomal_S8e"/>
    <property type="match status" value="1"/>
</dbReference>
<evidence type="ECO:0000256" key="3">
    <source>
        <dbReference type="ARBA" id="ARBA00022517"/>
    </source>
</evidence>
<evidence type="ECO:0000313" key="8">
    <source>
        <dbReference type="Proteomes" id="UP000657918"/>
    </source>
</evidence>
<dbReference type="Gene3D" id="2.40.10.310">
    <property type="match status" value="1"/>
</dbReference>
<evidence type="ECO:0000313" key="7">
    <source>
        <dbReference type="EMBL" id="KAF9680806.1"/>
    </source>
</evidence>
<comment type="similarity">
    <text evidence="2 6">Belongs to the eukaryotic ribosomal protein eS8 family. Ribosome biogenesis protein NSA2 subfamily.</text>
</comment>
<dbReference type="GO" id="GO:0030684">
    <property type="term" value="C:preribosome"/>
    <property type="evidence" value="ECO:0007669"/>
    <property type="project" value="UniProtKB-ARBA"/>
</dbReference>
<dbReference type="PANTHER" id="PTHR12642">
    <property type="entry name" value="RIBOSOME BIOGENESIS PROTEIN NSA2 HOMOLOG"/>
    <property type="match status" value="1"/>
</dbReference>
<organism evidence="7 8">
    <name type="scientific">Salix dunnii</name>
    <dbReference type="NCBI Taxonomy" id="1413687"/>
    <lineage>
        <taxon>Eukaryota</taxon>
        <taxon>Viridiplantae</taxon>
        <taxon>Streptophyta</taxon>
        <taxon>Embryophyta</taxon>
        <taxon>Tracheophyta</taxon>
        <taxon>Spermatophyta</taxon>
        <taxon>Magnoliopsida</taxon>
        <taxon>eudicotyledons</taxon>
        <taxon>Gunneridae</taxon>
        <taxon>Pentapetalae</taxon>
        <taxon>rosids</taxon>
        <taxon>fabids</taxon>
        <taxon>Malpighiales</taxon>
        <taxon>Salicaceae</taxon>
        <taxon>Saliceae</taxon>
        <taxon>Salix</taxon>
    </lineage>
</organism>
<sequence length="381" mass="43682">MPQGDYIELHRKRHGYRLDHFERKRKKEAREVHKRSERAQKALGIKGKMIAKKNYAEKALMKKTLVFSFIFAPSSVLCADQSELLVVKFDHTRLLWFLSLLLNVDLKLCNIGMSTLSRLAMHEESTSRRKVDDDVHDGAVPAYLLDRENTTRAKILSNSIKQKRKEKAGKWEVPLPKELLFVDAVALYFELLLVSLEGLFFLKVRPVAEDEMFKVIRSGKRKSKHFTKFFPFLHEALIRYLLLHLNVDKIHFNLWSAKQWKRMVTKATFVGPGFTRKPPKYERFIRPSGLRFTKAHVTHPELKCTFNLEIIGVKKNPNGPTYTSLGVITKGTIIEVNVSELGLVTPAGKVVWGKSGLSTRKYAQVTNNPENDGCINAVLLV</sequence>
<dbReference type="Proteomes" id="UP000657918">
    <property type="component" value="Unassembled WGS sequence"/>
</dbReference>
<dbReference type="GO" id="GO:0005730">
    <property type="term" value="C:nucleolus"/>
    <property type="evidence" value="ECO:0007669"/>
    <property type="project" value="UniProtKB-SubCell"/>
</dbReference>
<dbReference type="CDD" id="cd11381">
    <property type="entry name" value="NSA2"/>
    <property type="match status" value="1"/>
</dbReference>
<protein>
    <recommendedName>
        <fullName evidence="6">Ribosome biogenesis protein NSA2 homolog</fullName>
    </recommendedName>
</protein>
<dbReference type="OrthoDB" id="1847590at2759"/>
<name>A0A835K7J0_9ROSI</name>
<proteinExistence type="inferred from homology"/>
<evidence type="ECO:0000256" key="1">
    <source>
        <dbReference type="ARBA" id="ARBA00004604"/>
    </source>
</evidence>
<dbReference type="InterPro" id="IPR022309">
    <property type="entry name" value="Ribosomal_Se8/biogenesis_NSA2"/>
</dbReference>
<keyword evidence="3 6" id="KW-0690">Ribosome biogenesis</keyword>
<dbReference type="InterPro" id="IPR039411">
    <property type="entry name" value="NSA2_fam"/>
</dbReference>
<dbReference type="EMBL" id="JADGMS010000006">
    <property type="protein sequence ID" value="KAF9680806.1"/>
    <property type="molecule type" value="Genomic_DNA"/>
</dbReference>
<keyword evidence="4 6" id="KW-0698">rRNA processing</keyword>
<comment type="caution">
    <text evidence="7">The sequence shown here is derived from an EMBL/GenBank/DDBJ whole genome shotgun (WGS) entry which is preliminary data.</text>
</comment>
<evidence type="ECO:0000256" key="2">
    <source>
        <dbReference type="ARBA" id="ARBA00005424"/>
    </source>
</evidence>